<dbReference type="InterPro" id="IPR035518">
    <property type="entry name" value="DPG_synthase"/>
</dbReference>
<dbReference type="InterPro" id="IPR001173">
    <property type="entry name" value="Glyco_trans_2-like"/>
</dbReference>
<evidence type="ECO:0000313" key="18">
    <source>
        <dbReference type="Proteomes" id="UP000182241"/>
    </source>
</evidence>
<comment type="subcellular location">
    <subcellularLocation>
        <location evidence="2">Endoplasmic reticulum membrane</location>
        <topology evidence="2">Single-pass membrane protein</topology>
    </subcellularLocation>
    <subcellularLocation>
        <location evidence="1">Membrane</location>
        <topology evidence="1">Multi-pass membrane protein</topology>
    </subcellularLocation>
</comment>
<comment type="similarity">
    <text evidence="4">Belongs to the glycosyltransferase 2 family.</text>
</comment>
<evidence type="ECO:0000259" key="16">
    <source>
        <dbReference type="Pfam" id="PF04138"/>
    </source>
</evidence>
<organism evidence="17 18">
    <name type="scientific">Tsukamurella tyrosinosolvens</name>
    <dbReference type="NCBI Taxonomy" id="57704"/>
    <lineage>
        <taxon>Bacteria</taxon>
        <taxon>Bacillati</taxon>
        <taxon>Actinomycetota</taxon>
        <taxon>Actinomycetes</taxon>
        <taxon>Mycobacteriales</taxon>
        <taxon>Tsukamurellaceae</taxon>
        <taxon>Tsukamurella</taxon>
    </lineage>
</organism>
<feature type="transmembrane region" description="Helical" evidence="14">
    <location>
        <begin position="354"/>
        <end position="376"/>
    </location>
</feature>
<evidence type="ECO:0000313" key="17">
    <source>
        <dbReference type="EMBL" id="SEC46531.1"/>
    </source>
</evidence>
<evidence type="ECO:0000256" key="2">
    <source>
        <dbReference type="ARBA" id="ARBA00004389"/>
    </source>
</evidence>
<evidence type="ECO:0000256" key="3">
    <source>
        <dbReference type="ARBA" id="ARBA00004922"/>
    </source>
</evidence>
<evidence type="ECO:0000256" key="12">
    <source>
        <dbReference type="ARBA" id="ARBA00023136"/>
    </source>
</evidence>
<dbReference type="InterPro" id="IPR029044">
    <property type="entry name" value="Nucleotide-diphossugar_trans"/>
</dbReference>
<evidence type="ECO:0000256" key="11">
    <source>
        <dbReference type="ARBA" id="ARBA00022989"/>
    </source>
</evidence>
<dbReference type="Pfam" id="PF00535">
    <property type="entry name" value="Glycos_transf_2"/>
    <property type="match status" value="1"/>
</dbReference>
<reference evidence="18" key="1">
    <citation type="submission" date="2016-10" db="EMBL/GenBank/DDBJ databases">
        <authorList>
            <person name="Varghese N."/>
            <person name="Submissions S."/>
        </authorList>
    </citation>
    <scope>NUCLEOTIDE SEQUENCE [LARGE SCALE GENOMIC DNA]</scope>
    <source>
        <strain evidence="18">DSM 44234</strain>
    </source>
</reference>
<dbReference type="SUPFAM" id="SSF53448">
    <property type="entry name" value="Nucleotide-diphospho-sugar transferases"/>
    <property type="match status" value="1"/>
</dbReference>
<name>A0A1H4SRR2_TSUTY</name>
<dbReference type="GO" id="GO:0016020">
    <property type="term" value="C:membrane"/>
    <property type="evidence" value="ECO:0007669"/>
    <property type="project" value="UniProtKB-SubCell"/>
</dbReference>
<evidence type="ECO:0000256" key="5">
    <source>
        <dbReference type="ARBA" id="ARBA00012583"/>
    </source>
</evidence>
<dbReference type="KEGG" id="tsm:ASU32_10500"/>
<evidence type="ECO:0000256" key="13">
    <source>
        <dbReference type="ARBA" id="ARBA00045097"/>
    </source>
</evidence>
<dbReference type="AlphaFoldDB" id="A0A1H4SRR2"/>
<dbReference type="InterPro" id="IPR007267">
    <property type="entry name" value="GtrA_DPMS_TM"/>
</dbReference>
<proteinExistence type="inferred from homology"/>
<comment type="pathway">
    <text evidence="3">Protein modification; protein glycosylation.</text>
</comment>
<evidence type="ECO:0000256" key="6">
    <source>
        <dbReference type="ARBA" id="ARBA00022676"/>
    </source>
</evidence>
<dbReference type="GO" id="GO:0000271">
    <property type="term" value="P:polysaccharide biosynthetic process"/>
    <property type="evidence" value="ECO:0007669"/>
    <property type="project" value="InterPro"/>
</dbReference>
<dbReference type="PANTHER" id="PTHR10859:SF91">
    <property type="entry name" value="DOLICHYL-PHOSPHATE BETA-GLUCOSYLTRANSFERASE"/>
    <property type="match status" value="1"/>
</dbReference>
<dbReference type="STRING" id="57704.SAMN04489793_2364"/>
<gene>
    <name evidence="17" type="ORF">SAMN04489793_2364</name>
</gene>
<dbReference type="GO" id="GO:0006487">
    <property type="term" value="P:protein N-linked glycosylation"/>
    <property type="evidence" value="ECO:0007669"/>
    <property type="project" value="TreeGrafter"/>
</dbReference>
<evidence type="ECO:0000256" key="8">
    <source>
        <dbReference type="ARBA" id="ARBA00022692"/>
    </source>
</evidence>
<evidence type="ECO:0000256" key="9">
    <source>
        <dbReference type="ARBA" id="ARBA00022824"/>
    </source>
</evidence>
<keyword evidence="6" id="KW-0328">Glycosyltransferase</keyword>
<dbReference type="GO" id="GO:0004581">
    <property type="term" value="F:dolichyl-phosphate beta-glucosyltransferase activity"/>
    <property type="evidence" value="ECO:0007669"/>
    <property type="project" value="UniProtKB-EC"/>
</dbReference>
<feature type="domain" description="Glycosyltransferase 2-like" evidence="15">
    <location>
        <begin position="29"/>
        <end position="195"/>
    </location>
</feature>
<dbReference type="PANTHER" id="PTHR10859">
    <property type="entry name" value="GLYCOSYL TRANSFERASE"/>
    <property type="match status" value="1"/>
</dbReference>
<feature type="domain" description="GtrA/DPMS transmembrane" evidence="16">
    <location>
        <begin position="290"/>
        <end position="405"/>
    </location>
</feature>
<dbReference type="EMBL" id="FNSA01000003">
    <property type="protein sequence ID" value="SEC46531.1"/>
    <property type="molecule type" value="Genomic_DNA"/>
</dbReference>
<feature type="transmembrane region" description="Helical" evidence="14">
    <location>
        <begin position="291"/>
        <end position="309"/>
    </location>
</feature>
<dbReference type="FunFam" id="3.90.550.10:FF:000131">
    <property type="entry name" value="Glycosyl transferase"/>
    <property type="match status" value="1"/>
</dbReference>
<dbReference type="EC" id="2.4.1.117" evidence="5"/>
<evidence type="ECO:0000256" key="14">
    <source>
        <dbReference type="SAM" id="Phobius"/>
    </source>
</evidence>
<dbReference type="Pfam" id="PF04138">
    <property type="entry name" value="GtrA_DPMS_TM"/>
    <property type="match status" value="1"/>
</dbReference>
<evidence type="ECO:0000256" key="10">
    <source>
        <dbReference type="ARBA" id="ARBA00022968"/>
    </source>
</evidence>
<protein>
    <recommendedName>
        <fullName evidence="5">dolichyl-phosphate beta-glucosyltransferase</fullName>
        <ecNumber evidence="5">2.4.1.117</ecNumber>
    </recommendedName>
</protein>
<dbReference type="Gene3D" id="3.90.550.10">
    <property type="entry name" value="Spore Coat Polysaccharide Biosynthesis Protein SpsA, Chain A"/>
    <property type="match status" value="1"/>
</dbReference>
<keyword evidence="18" id="KW-1185">Reference proteome</keyword>
<dbReference type="CDD" id="cd04188">
    <property type="entry name" value="DPG_synthase"/>
    <property type="match status" value="1"/>
</dbReference>
<dbReference type="Proteomes" id="UP000182241">
    <property type="component" value="Unassembled WGS sequence"/>
</dbReference>
<keyword evidence="7 17" id="KW-0808">Transferase</keyword>
<dbReference type="OrthoDB" id="2369748at2"/>
<accession>A0A1H4SRR2</accession>
<dbReference type="GeneID" id="300998810"/>
<dbReference type="RefSeq" id="WP_068525201.1">
    <property type="nucleotide sequence ID" value="NZ_CBDRGN010000001.1"/>
</dbReference>
<evidence type="ECO:0000256" key="1">
    <source>
        <dbReference type="ARBA" id="ARBA00004141"/>
    </source>
</evidence>
<keyword evidence="12 14" id="KW-0472">Membrane</keyword>
<keyword evidence="9" id="KW-0256">Endoplasmic reticulum</keyword>
<sequence>MTTEIAPDPKVTAAQDRHERAETAPVLDIVIPVYNEAHTIAHCVETLREYLDDSLAIPARITIADNASTDDTLRVAHSLAAAVDGVRVVHLDAKGRGRALRRVWAQSDARVLVYMDVDLSTDLKALHPLVAPLLSGHSDLAIGTRLGRGANVVRGPKREVISRGYNLLLHTALRVRFSDAQCGFKAIRTDVARELLPLVEDGEWFFDTELLVLAERAGLRIHEVPVDWTDDPDSRVDIVDTVKKDLKGVLRVGRALGRGALPLDEVRRALGREEPQLAGVPRNMVGQLARFAAVGVASTVAYAILYLLLHPVIGAQGANFAALLITAVGNIAANRSFTFGVRGREGAARHHLQGLVVFLLTWALTSGSLTALAAFAPDAGRGIQLAVLVVANLVATITRFLGLRLIFRAATTDKDGAR</sequence>
<keyword evidence="10" id="KW-0735">Signal-anchor</keyword>
<comment type="catalytic activity">
    <reaction evidence="13">
        <text>a di-trans,poly-cis-dolichyl phosphate + UDP-alpha-D-glucose = a di-trans,poly-cis-dolichyl beta-D-glucosyl phosphate + UDP</text>
        <dbReference type="Rhea" id="RHEA:15401"/>
        <dbReference type="Rhea" id="RHEA-COMP:19498"/>
        <dbReference type="Rhea" id="RHEA-COMP:19502"/>
        <dbReference type="ChEBI" id="CHEBI:57525"/>
        <dbReference type="ChEBI" id="CHEBI:57683"/>
        <dbReference type="ChEBI" id="CHEBI:58223"/>
        <dbReference type="ChEBI" id="CHEBI:58885"/>
        <dbReference type="EC" id="2.4.1.117"/>
    </reaction>
    <physiologicalReaction direction="left-to-right" evidence="13">
        <dbReference type="Rhea" id="RHEA:15402"/>
    </physiologicalReaction>
</comment>
<evidence type="ECO:0000259" key="15">
    <source>
        <dbReference type="Pfam" id="PF00535"/>
    </source>
</evidence>
<evidence type="ECO:0000256" key="4">
    <source>
        <dbReference type="ARBA" id="ARBA00006739"/>
    </source>
</evidence>
<keyword evidence="8 14" id="KW-0812">Transmembrane</keyword>
<evidence type="ECO:0000256" key="7">
    <source>
        <dbReference type="ARBA" id="ARBA00022679"/>
    </source>
</evidence>
<feature type="transmembrane region" description="Helical" evidence="14">
    <location>
        <begin position="315"/>
        <end position="333"/>
    </location>
</feature>
<keyword evidence="11 14" id="KW-1133">Transmembrane helix</keyword>
<feature type="transmembrane region" description="Helical" evidence="14">
    <location>
        <begin position="382"/>
        <end position="401"/>
    </location>
</feature>